<dbReference type="InterPro" id="IPR005231">
    <property type="entry name" value="NAC_arc"/>
</dbReference>
<gene>
    <name evidence="6" type="ORF">ENM31_02335</name>
</gene>
<evidence type="ECO:0000256" key="2">
    <source>
        <dbReference type="ARBA" id="ARBA00022884"/>
    </source>
</evidence>
<dbReference type="NCBIfam" id="TIGR00264">
    <property type="entry name" value="archaeal-type nascent polypeptide-associated complex protein"/>
    <property type="match status" value="1"/>
</dbReference>
<proteinExistence type="predicted"/>
<dbReference type="SUPFAM" id="SSF46934">
    <property type="entry name" value="UBA-like"/>
    <property type="match status" value="1"/>
</dbReference>
<evidence type="ECO:0000256" key="3">
    <source>
        <dbReference type="ARBA" id="ARBA00022927"/>
    </source>
</evidence>
<dbReference type="PROSITE" id="PS51151">
    <property type="entry name" value="NAC_AB"/>
    <property type="match status" value="1"/>
</dbReference>
<keyword evidence="3" id="KW-0653">Protein transport</keyword>
<dbReference type="Gene3D" id="1.10.8.10">
    <property type="entry name" value="DNA helicase RuvA subunit, C-terminal domain"/>
    <property type="match status" value="1"/>
</dbReference>
<dbReference type="Gene3D" id="2.20.70.30">
    <property type="entry name" value="Nascent polypeptide-associated complex domain"/>
    <property type="match status" value="1"/>
</dbReference>
<dbReference type="InterPro" id="IPR002715">
    <property type="entry name" value="Nas_poly-pep-assoc_cplx_dom"/>
</dbReference>
<keyword evidence="2" id="KW-0694">RNA-binding</keyword>
<organism evidence="6">
    <name type="scientific">Caldiarchaeum subterraneum</name>
    <dbReference type="NCBI Taxonomy" id="311458"/>
    <lineage>
        <taxon>Archaea</taxon>
        <taxon>Nitrososphaerota</taxon>
        <taxon>Candidatus Caldarchaeales</taxon>
        <taxon>Candidatus Caldarchaeaceae</taxon>
        <taxon>Candidatus Caldarchaeum</taxon>
    </lineage>
</organism>
<dbReference type="InterPro" id="IPR038187">
    <property type="entry name" value="NAC_A/B_dom_sf"/>
</dbReference>
<evidence type="ECO:0000259" key="5">
    <source>
        <dbReference type="PROSITE" id="PS51151"/>
    </source>
</evidence>
<evidence type="ECO:0000256" key="1">
    <source>
        <dbReference type="ARBA" id="ARBA00022448"/>
    </source>
</evidence>
<dbReference type="InterPro" id="IPR009060">
    <property type="entry name" value="UBA-like_sf"/>
</dbReference>
<keyword evidence="1" id="KW-0813">Transport</keyword>
<evidence type="ECO:0000313" key="6">
    <source>
        <dbReference type="EMBL" id="HHM44120.1"/>
    </source>
</evidence>
<dbReference type="GO" id="GO:0015031">
    <property type="term" value="P:protein transport"/>
    <property type="evidence" value="ECO:0007669"/>
    <property type="project" value="UniProtKB-KW"/>
</dbReference>
<dbReference type="CDD" id="cd14359">
    <property type="entry name" value="UBA_AeNAC"/>
    <property type="match status" value="1"/>
</dbReference>
<evidence type="ECO:0000256" key="4">
    <source>
        <dbReference type="NCBIfam" id="TIGR00264"/>
    </source>
</evidence>
<comment type="caution">
    <text evidence="6">The sequence shown here is derived from an EMBL/GenBank/DDBJ whole genome shotgun (WGS) entry which is preliminary data.</text>
</comment>
<name>A0A7J3VST7_CALS0</name>
<reference evidence="6" key="1">
    <citation type="journal article" date="2020" name="mSystems">
        <title>Genome- and Community-Level Interaction Insights into Carbon Utilization and Element Cycling Functions of Hydrothermarchaeota in Hydrothermal Sediment.</title>
        <authorList>
            <person name="Zhou Z."/>
            <person name="Liu Y."/>
            <person name="Xu W."/>
            <person name="Pan J."/>
            <person name="Luo Z.H."/>
            <person name="Li M."/>
        </authorList>
    </citation>
    <scope>NUCLEOTIDE SEQUENCE [LARGE SCALE GENOMIC DNA]</scope>
    <source>
        <strain evidence="6">SpSt-1074</strain>
    </source>
</reference>
<dbReference type="GO" id="GO:0003723">
    <property type="term" value="F:RNA binding"/>
    <property type="evidence" value="ECO:0007669"/>
    <property type="project" value="UniProtKB-KW"/>
</dbReference>
<dbReference type="EMBL" id="DRXH01000079">
    <property type="protein sequence ID" value="HHM44120.1"/>
    <property type="molecule type" value="Genomic_DNA"/>
</dbReference>
<sequence>MKRLSPREMRRAQERLLKNMGLAVEELGVAEEVVVKLPNRMFTIKGPSVYTLKTGGETVIQMVGGEVVEAEAVKKQAYTPSEEDVMLVASQTGVSDEEARKALVEAEGDLAKAILGLRSRRQ</sequence>
<dbReference type="AlphaFoldDB" id="A0A7J3VST7"/>
<accession>A0A7J3VST7</accession>
<feature type="domain" description="NAC-A/B" evidence="5">
    <location>
        <begin position="6"/>
        <end position="76"/>
    </location>
</feature>
<protein>
    <recommendedName>
        <fullName evidence="4">Nascent polypeptide-associated complex protein</fullName>
    </recommendedName>
</protein>